<dbReference type="Gene3D" id="2.170.40.20">
    <property type="entry name" value="Human immunodeficiency virus 1, Gp160, envelope glycoprotein"/>
    <property type="match status" value="1"/>
</dbReference>
<comment type="subcellular location">
    <subcellularLocation>
        <location evidence="1">Virion membrane</location>
    </subcellularLocation>
</comment>
<evidence type="ECO:0000256" key="9">
    <source>
        <dbReference type="ARBA" id="ARBA00023180"/>
    </source>
</evidence>
<keyword evidence="4" id="KW-1162">Viral penetration into host cytoplasm</keyword>
<evidence type="ECO:0000256" key="2">
    <source>
        <dbReference type="ARBA" id="ARBA00022506"/>
    </source>
</evidence>
<evidence type="ECO:0000256" key="10">
    <source>
        <dbReference type="ARBA" id="ARBA00023296"/>
    </source>
</evidence>
<keyword evidence="3" id="KW-0945">Host-virus interaction</keyword>
<proteinExistence type="predicted"/>
<dbReference type="GO" id="GO:0019031">
    <property type="term" value="C:viral envelope"/>
    <property type="evidence" value="ECO:0007669"/>
    <property type="project" value="UniProtKB-KW"/>
</dbReference>
<evidence type="ECO:0000256" key="5">
    <source>
        <dbReference type="ARBA" id="ARBA00022804"/>
    </source>
</evidence>
<keyword evidence="12" id="KW-0261">Viral envelope protein</keyword>
<evidence type="ECO:0000256" key="4">
    <source>
        <dbReference type="ARBA" id="ARBA00022595"/>
    </source>
</evidence>
<keyword evidence="8" id="KW-1015">Disulfide bond</keyword>
<dbReference type="GO" id="GO:0019062">
    <property type="term" value="P:virion attachment to host cell"/>
    <property type="evidence" value="ECO:0007669"/>
    <property type="project" value="UniProtKB-KW"/>
</dbReference>
<name>H9C813_HV1</name>
<evidence type="ECO:0000313" key="12">
    <source>
        <dbReference type="EMBL" id="AFE85976.1"/>
    </source>
</evidence>
<evidence type="ECO:0000256" key="6">
    <source>
        <dbReference type="ARBA" id="ARBA00022844"/>
    </source>
</evidence>
<gene>
    <name evidence="12" type="primary">env</name>
</gene>
<dbReference type="GO" id="GO:0039663">
    <property type="term" value="P:membrane fusion involved in viral entry into host cell"/>
    <property type="evidence" value="ECO:0007669"/>
    <property type="project" value="UniProtKB-KW"/>
</dbReference>
<organism evidence="12">
    <name type="scientific">Human immunodeficiency virus type 1</name>
    <name type="common">HIV-1</name>
    <dbReference type="NCBI Taxonomy" id="11676"/>
    <lineage>
        <taxon>Viruses</taxon>
        <taxon>Riboviria</taxon>
        <taxon>Pararnavirae</taxon>
        <taxon>Artverviricota</taxon>
        <taxon>Revtraviricetes</taxon>
        <taxon>Ortervirales</taxon>
        <taxon>Retroviridae</taxon>
        <taxon>Orthoretrovirinae</taxon>
        <taxon>Lentivirus</taxon>
        <taxon>Lentivirus humimdef1</taxon>
    </lineage>
</organism>
<dbReference type="SUPFAM" id="SSF56502">
    <property type="entry name" value="gp120 core"/>
    <property type="match status" value="1"/>
</dbReference>
<feature type="domain" description="Human immunodeficiency virus 1 envelope glycoprotein Gp120" evidence="11">
    <location>
        <begin position="1"/>
        <end position="197"/>
    </location>
</feature>
<reference evidence="12" key="1">
    <citation type="journal article" date="2012" name="AIDS Res. Hum. Retroviruses">
        <title>Sequence Insertions in the HIV Type 1 Subtype C Viral Promoter Predominantly Generate an Additional NF-?B Binding Site.</title>
        <authorList>
            <person name="Bachu M."/>
            <person name="Mukthey A.B."/>
            <person name="Murali R.V."/>
            <person name="Cheedarla N."/>
            <person name="Mahadevan A."/>
            <person name="Shankar S.K."/>
            <person name="Satish K.S."/>
            <person name="Kundu T.K."/>
            <person name="Ranga U."/>
        </authorList>
    </citation>
    <scope>NUCLEOTIDE SEQUENCE</scope>
    <source>
        <strain evidence="12">2-502</strain>
    </source>
</reference>
<keyword evidence="5" id="KW-1161">Viral attachment to host cell</keyword>
<dbReference type="InterPro" id="IPR036377">
    <property type="entry name" value="Gp120_core_sf"/>
</dbReference>
<dbReference type="Pfam" id="PF00516">
    <property type="entry name" value="GP120"/>
    <property type="match status" value="1"/>
</dbReference>
<evidence type="ECO:0000256" key="1">
    <source>
        <dbReference type="ARBA" id="ARBA00004182"/>
    </source>
</evidence>
<evidence type="ECO:0000256" key="3">
    <source>
        <dbReference type="ARBA" id="ARBA00022581"/>
    </source>
</evidence>
<keyword evidence="2" id="KW-1168">Fusion of virus membrane with host membrane</keyword>
<evidence type="ECO:0000259" key="11">
    <source>
        <dbReference type="Pfam" id="PF00516"/>
    </source>
</evidence>
<feature type="non-terminal residue" evidence="12">
    <location>
        <position position="201"/>
    </location>
</feature>
<keyword evidence="9" id="KW-0325">Glycoprotein</keyword>
<keyword evidence="10" id="KW-1160">Virus entry into host cell</keyword>
<dbReference type="EMBL" id="JQ250623">
    <property type="protein sequence ID" value="AFE85976.1"/>
    <property type="molecule type" value="Genomic_DNA"/>
</dbReference>
<evidence type="ECO:0000256" key="8">
    <source>
        <dbReference type="ARBA" id="ARBA00023157"/>
    </source>
</evidence>
<accession>H9C813</accession>
<evidence type="ECO:0000256" key="7">
    <source>
        <dbReference type="ARBA" id="ARBA00023136"/>
    </source>
</evidence>
<dbReference type="InterPro" id="IPR000777">
    <property type="entry name" value="HIV1_Gp120"/>
</dbReference>
<protein>
    <submittedName>
        <fullName evidence="12">Envelope glycoprotein</fullName>
    </submittedName>
</protein>
<keyword evidence="6" id="KW-0946">Virion</keyword>
<organismHost>
    <name type="scientific">Homo sapiens</name>
    <name type="common">Human</name>
    <dbReference type="NCBI Taxonomy" id="9606"/>
</organismHost>
<keyword evidence="7" id="KW-0472">Membrane</keyword>
<dbReference type="GO" id="GO:0055036">
    <property type="term" value="C:virion membrane"/>
    <property type="evidence" value="ECO:0007669"/>
    <property type="project" value="UniProtKB-SubCell"/>
</dbReference>
<sequence length="201" mass="22606">AQTISVRLNKYVPIRCTRPNYNAIKIVGIGPGQTFYATGDIIGDIEQAYCIISETEWNESLQNVGKKLREHFPNTKKYFTPSSGEALEITPHSFNCRVEYFCYCTTALLFRTYTLHDAKINGVYCGSRYHSITCACKIKQSMSMWQEVGRGICRHPTARSMRSASSITGLRLLLDGGKDGDRDDIQSFRPEVGNIWDLGDG</sequence>
<feature type="non-terminal residue" evidence="12">
    <location>
        <position position="1"/>
    </location>
</feature>
<dbReference type="GO" id="GO:0046718">
    <property type="term" value="P:symbiont entry into host cell"/>
    <property type="evidence" value="ECO:0007669"/>
    <property type="project" value="UniProtKB-KW"/>
</dbReference>